<protein>
    <submittedName>
        <fullName evidence="10">TonB-dependent receptor</fullName>
    </submittedName>
</protein>
<dbReference type="InterPro" id="IPR037066">
    <property type="entry name" value="Plug_dom_sf"/>
</dbReference>
<reference evidence="11" key="3">
    <citation type="submission" date="2018-05" db="EMBL/GenBank/DDBJ databases">
        <authorList>
            <person name="Lu D."/>
        </authorList>
    </citation>
    <scope>NUCLEOTIDE SEQUENCE [LARGE SCALE GENOMIC DNA]</scope>
    <source>
        <strain evidence="11">ZY111</strain>
    </source>
</reference>
<dbReference type="Proteomes" id="UP000245375">
    <property type="component" value="Unassembled WGS sequence"/>
</dbReference>
<dbReference type="AlphaFoldDB" id="A0A2U2X5X0"/>
<evidence type="ECO:0000256" key="2">
    <source>
        <dbReference type="ARBA" id="ARBA00022448"/>
    </source>
</evidence>
<dbReference type="Gene3D" id="2.170.130.10">
    <property type="entry name" value="TonB-dependent receptor, plug domain"/>
    <property type="match status" value="1"/>
</dbReference>
<name>A0A2U2X5X0_9FLAO</name>
<dbReference type="InterPro" id="IPR012910">
    <property type="entry name" value="Plug_dom"/>
</dbReference>
<keyword evidence="6 7" id="KW-0998">Cell outer membrane</keyword>
<evidence type="ECO:0000256" key="6">
    <source>
        <dbReference type="ARBA" id="ARBA00023237"/>
    </source>
</evidence>
<keyword evidence="5 7" id="KW-0472">Membrane</keyword>
<reference evidence="11" key="2">
    <citation type="submission" date="2018-05" db="EMBL/GenBank/DDBJ databases">
        <title>Algibacter marinivivus sp. nov., isolated from sample around a algae.</title>
        <authorList>
            <person name="Lu D."/>
        </authorList>
    </citation>
    <scope>NUCLEOTIDE SEQUENCE [LARGE SCALE GENOMIC DNA]</scope>
    <source>
        <strain evidence="11">ZY111</strain>
    </source>
</reference>
<dbReference type="Pfam" id="PF07715">
    <property type="entry name" value="Plug"/>
    <property type="match status" value="1"/>
</dbReference>
<evidence type="ECO:0000256" key="8">
    <source>
        <dbReference type="SAM" id="SignalP"/>
    </source>
</evidence>
<proteinExistence type="inferred from homology"/>
<keyword evidence="11" id="KW-1185">Reference proteome</keyword>
<comment type="caution">
    <text evidence="10">The sequence shown here is derived from an EMBL/GenBank/DDBJ whole genome shotgun (WGS) entry which is preliminary data.</text>
</comment>
<dbReference type="RefSeq" id="WP_109351176.1">
    <property type="nucleotide sequence ID" value="NZ_QFRI01000001.1"/>
</dbReference>
<comment type="similarity">
    <text evidence="7">Belongs to the TonB-dependent receptor family.</text>
</comment>
<dbReference type="OrthoDB" id="9803050at2"/>
<keyword evidence="3 7" id="KW-1134">Transmembrane beta strand</keyword>
<organism evidence="10 11">
    <name type="scientific">Algibacter marinivivus</name>
    <dbReference type="NCBI Taxonomy" id="2100723"/>
    <lineage>
        <taxon>Bacteria</taxon>
        <taxon>Pseudomonadati</taxon>
        <taxon>Bacteroidota</taxon>
        <taxon>Flavobacteriia</taxon>
        <taxon>Flavobacteriales</taxon>
        <taxon>Flavobacteriaceae</taxon>
        <taxon>Algibacter</taxon>
    </lineage>
</organism>
<keyword evidence="4 7" id="KW-0812">Transmembrane</keyword>
<dbReference type="SUPFAM" id="SSF56935">
    <property type="entry name" value="Porins"/>
    <property type="match status" value="1"/>
</dbReference>
<keyword evidence="2 7" id="KW-0813">Transport</keyword>
<dbReference type="EMBL" id="QFRI01000001">
    <property type="protein sequence ID" value="PWH83152.1"/>
    <property type="molecule type" value="Genomic_DNA"/>
</dbReference>
<keyword evidence="8" id="KW-0732">Signal</keyword>
<evidence type="ECO:0000313" key="10">
    <source>
        <dbReference type="EMBL" id="PWH83152.1"/>
    </source>
</evidence>
<evidence type="ECO:0000256" key="1">
    <source>
        <dbReference type="ARBA" id="ARBA00004571"/>
    </source>
</evidence>
<accession>A0A2U2X5X0</accession>
<dbReference type="InterPro" id="IPR036942">
    <property type="entry name" value="Beta-barrel_TonB_sf"/>
</dbReference>
<evidence type="ECO:0000256" key="5">
    <source>
        <dbReference type="ARBA" id="ARBA00023136"/>
    </source>
</evidence>
<evidence type="ECO:0000256" key="3">
    <source>
        <dbReference type="ARBA" id="ARBA00022452"/>
    </source>
</evidence>
<evidence type="ECO:0000256" key="4">
    <source>
        <dbReference type="ARBA" id="ARBA00022692"/>
    </source>
</evidence>
<reference evidence="10 11" key="1">
    <citation type="submission" date="2018-05" db="EMBL/GenBank/DDBJ databases">
        <title>Algibacter marinivivus sp. nov., isolated from sample around a algae.</title>
        <authorList>
            <person name="Zhong X."/>
        </authorList>
    </citation>
    <scope>NUCLEOTIDE SEQUENCE [LARGE SCALE GENOMIC DNA]</scope>
    <source>
        <strain evidence="10 11">ZY111</strain>
    </source>
</reference>
<evidence type="ECO:0000256" key="7">
    <source>
        <dbReference type="PROSITE-ProRule" id="PRU01360"/>
    </source>
</evidence>
<feature type="chain" id="PRO_5015420898" evidence="8">
    <location>
        <begin position="25"/>
        <end position="763"/>
    </location>
</feature>
<dbReference type="Gene3D" id="2.40.170.20">
    <property type="entry name" value="TonB-dependent receptor, beta-barrel domain"/>
    <property type="match status" value="1"/>
</dbReference>
<sequence length="763" mass="87857">MKIRTNHYFLFALFFLSFSLLINAQEKSEKLSLISILNTIQNKYGYQFNYAKDTVEDYKIVPPSTDFTFTKVLEYLKESTGLDYTIISNNLVLVNASTNSLLKEELQLLPEVIVPSYIIKGISKLNNGSFKIDFSKFTMLPGLIEADVLQSIQAFPGIQSINENVSNISIRGGSHDQNLILWDGIKMYQSGHFFGLISMYNPQITQNVSLLKNGSDVSYTDGVSGSILMNTTNQLNSDFKGNIGVNFIDANGFLDVPINQKSSIQIALRKSISDFIQTPAYDNFFDKISEDTEVENSMSTVMNSDKKFDFYDASFRWIYKVNDTDELRVNFINVANELVFNENSVEESRRSNVTQNSIAGAVHYDKTWSDTWQTSFEVYETDYKLRAVNVNIEDSQRFLQENIVSETSFKLKTNYRPNEKFSLLSGYHFVETEVTNLDDVDTPIFRSLVSQVLRTHGLFSQFNYKSLNNKTSLSAGLRFNYISKFKKQIWEPRLSFAHKFLDHFSVEVLGEMKHQNTSQVINFQNDFLGVEKRRWQLTDDETIPVIKSKQISLGINYRKKGWQLSADIYHKRVNGITSQSQGFQNQYEFVKSIGDYKSSGVDFILRKQIDNFNTWLSYAYLNSDYEFRSLPEKEFPSNYNIRHAMTLGTTYTNKNFKISTGINWFSGNPTTFPISGNEIVNNEINFEPSNSSELKDYFKVDISALYNFRMSMKTRADIGASIWNLFNNKNEINNFYRVNNGSLDETLQTSLGFYPNLVMRVYF</sequence>
<keyword evidence="10" id="KW-0675">Receptor</keyword>
<comment type="subcellular location">
    <subcellularLocation>
        <location evidence="1 7">Cell outer membrane</location>
        <topology evidence="1 7">Multi-pass membrane protein</topology>
    </subcellularLocation>
</comment>
<dbReference type="PROSITE" id="PS52016">
    <property type="entry name" value="TONB_DEPENDENT_REC_3"/>
    <property type="match status" value="1"/>
</dbReference>
<dbReference type="InterPro" id="IPR039426">
    <property type="entry name" value="TonB-dep_rcpt-like"/>
</dbReference>
<dbReference type="GO" id="GO:0009279">
    <property type="term" value="C:cell outer membrane"/>
    <property type="evidence" value="ECO:0007669"/>
    <property type="project" value="UniProtKB-SubCell"/>
</dbReference>
<feature type="domain" description="TonB-dependent receptor plug" evidence="9">
    <location>
        <begin position="147"/>
        <end position="224"/>
    </location>
</feature>
<evidence type="ECO:0000259" key="9">
    <source>
        <dbReference type="Pfam" id="PF07715"/>
    </source>
</evidence>
<evidence type="ECO:0000313" key="11">
    <source>
        <dbReference type="Proteomes" id="UP000245375"/>
    </source>
</evidence>
<feature type="signal peptide" evidence="8">
    <location>
        <begin position="1"/>
        <end position="24"/>
    </location>
</feature>
<gene>
    <name evidence="10" type="ORF">DIS18_00945</name>
</gene>